<dbReference type="EMBL" id="AAKTOF010000029">
    <property type="protein sequence ID" value="ECV5689369.1"/>
    <property type="molecule type" value="Genomic_DNA"/>
</dbReference>
<sequence>MEIEVTNITAADNEVATGINATVTFIDYENNSGEIVVYVKLPLEKQLSISDVEEKAQELAKNKLKALVAGF</sequence>
<reference evidence="1" key="1">
    <citation type="submission" date="2019-09" db="EMBL/GenBank/DDBJ databases">
        <authorList>
            <person name="Ashton P.M."/>
            <person name="Dallman T."/>
            <person name="Nair S."/>
            <person name="De Pinna E."/>
            <person name="Peters T."/>
            <person name="Grant K."/>
        </authorList>
    </citation>
    <scope>NUCLEOTIDE SEQUENCE</scope>
    <source>
        <strain evidence="1">800630</strain>
    </source>
</reference>
<protein>
    <submittedName>
        <fullName evidence="1">Uncharacterized protein</fullName>
    </submittedName>
</protein>
<accession>A0A3Y5VUN0</accession>
<dbReference type="AlphaFoldDB" id="A0A3Y5VUN0"/>
<evidence type="ECO:0000313" key="1">
    <source>
        <dbReference type="EMBL" id="ECV5689369.1"/>
    </source>
</evidence>
<gene>
    <name evidence="1" type="ORF">F2K19_22595</name>
</gene>
<name>A0A3Y5VUN0_SALET</name>
<organism evidence="1">
    <name type="scientific">Salmonella enterica I</name>
    <dbReference type="NCBI Taxonomy" id="59201"/>
    <lineage>
        <taxon>Bacteria</taxon>
        <taxon>Pseudomonadati</taxon>
        <taxon>Pseudomonadota</taxon>
        <taxon>Gammaproteobacteria</taxon>
        <taxon>Enterobacterales</taxon>
        <taxon>Enterobacteriaceae</taxon>
        <taxon>Salmonella</taxon>
    </lineage>
</organism>
<dbReference type="RefSeq" id="WP_000402155.1">
    <property type="nucleotide sequence ID" value="NZ_CP092911.1"/>
</dbReference>
<proteinExistence type="predicted"/>
<comment type="caution">
    <text evidence="1">The sequence shown here is derived from an EMBL/GenBank/DDBJ whole genome shotgun (WGS) entry which is preliminary data.</text>
</comment>